<dbReference type="CDD" id="cd09917">
    <property type="entry name" value="F-box_SF"/>
    <property type="match status" value="1"/>
</dbReference>
<dbReference type="InterPro" id="IPR001810">
    <property type="entry name" value="F-box_dom"/>
</dbReference>
<dbReference type="Proteomes" id="UP001497457">
    <property type="component" value="Chromosome 27b"/>
</dbReference>
<dbReference type="Pfam" id="PF00646">
    <property type="entry name" value="F-box"/>
    <property type="match status" value="1"/>
</dbReference>
<dbReference type="InterPro" id="IPR036047">
    <property type="entry name" value="F-box-like_dom_sf"/>
</dbReference>
<accession>A0ABC9BS57</accession>
<name>A0ABC9BS57_9POAL</name>
<dbReference type="PANTHER" id="PTHR32133:SF386">
    <property type="entry name" value="F-BOX DOMAIN-CONTAINING PROTEIN"/>
    <property type="match status" value="1"/>
</dbReference>
<feature type="domain" description="F-box" evidence="1">
    <location>
        <begin position="4"/>
        <end position="47"/>
    </location>
</feature>
<organism evidence="2 3">
    <name type="scientific">Urochloa decumbens</name>
    <dbReference type="NCBI Taxonomy" id="240449"/>
    <lineage>
        <taxon>Eukaryota</taxon>
        <taxon>Viridiplantae</taxon>
        <taxon>Streptophyta</taxon>
        <taxon>Embryophyta</taxon>
        <taxon>Tracheophyta</taxon>
        <taxon>Spermatophyta</taxon>
        <taxon>Magnoliopsida</taxon>
        <taxon>Liliopsida</taxon>
        <taxon>Poales</taxon>
        <taxon>Poaceae</taxon>
        <taxon>PACMAD clade</taxon>
        <taxon>Panicoideae</taxon>
        <taxon>Panicodae</taxon>
        <taxon>Paniceae</taxon>
        <taxon>Melinidinae</taxon>
        <taxon>Urochloa</taxon>
    </lineage>
</organism>
<gene>
    <name evidence="2" type="ORF">URODEC1_LOCUS68319</name>
</gene>
<evidence type="ECO:0000313" key="2">
    <source>
        <dbReference type="EMBL" id="CAL5007077.1"/>
    </source>
</evidence>
<dbReference type="SUPFAM" id="SSF81383">
    <property type="entry name" value="F-box domain"/>
    <property type="match status" value="1"/>
</dbReference>
<sequence length="495" mass="53224">MAPLPDLVDELVEEVLLRIPPDDPAALARAALVSRRWCRVAAGRSFRRRFRERHRWAAPPVLGLLCNLADPDHGGGDDARASGFVAIPTFRPACATAAGSSAFVPTSSFRPACATAAGSSAFVPTSSFRPPRAAAGPGWRVLDARHGRVLLANLAWEKGSAADALVLWDPVTGDRLELPELPRHRETLPWTSWNATVLCADGFPSTGTCWKFPISYPFGKPSTGWIPLRWPPLQHHGHESPASSTGATGGGACDHIDCRRGPFLVALVGVNKGQVFGHVYSSEVGDWSRPTSCHPHAELDCMVHSALVGNAVYFKCEIELGIPFRTHEILKYDLSTHKMSMIHLPYDSGMGEMFGDPLPPGRCRDNGQRIVLMTIEDDAGLGFARVHGSKLHLWAREAGPDYGEWTLRRVIDLQKLIPTDALSISPELVGFVDGGEVFFVLTANGLFAINLRSGQARKVHGGSGIHSVVPYTSFCTPALGALATGEEQGAGSSSA</sequence>
<evidence type="ECO:0000259" key="1">
    <source>
        <dbReference type="Pfam" id="PF00646"/>
    </source>
</evidence>
<dbReference type="AlphaFoldDB" id="A0ABC9BS57"/>
<protein>
    <recommendedName>
        <fullName evidence="1">F-box domain-containing protein</fullName>
    </recommendedName>
</protein>
<keyword evidence="3" id="KW-1185">Reference proteome</keyword>
<dbReference type="PANTHER" id="PTHR32133">
    <property type="entry name" value="OS07G0120400 PROTEIN"/>
    <property type="match status" value="1"/>
</dbReference>
<reference evidence="2" key="1">
    <citation type="submission" date="2024-10" db="EMBL/GenBank/DDBJ databases">
        <authorList>
            <person name="Ryan C."/>
        </authorList>
    </citation>
    <scope>NUCLEOTIDE SEQUENCE [LARGE SCALE GENOMIC DNA]</scope>
</reference>
<evidence type="ECO:0000313" key="3">
    <source>
        <dbReference type="Proteomes" id="UP001497457"/>
    </source>
</evidence>
<proteinExistence type="predicted"/>
<dbReference type="EMBL" id="OZ075137">
    <property type="protein sequence ID" value="CAL5007077.1"/>
    <property type="molecule type" value="Genomic_DNA"/>
</dbReference>